<organism evidence="3 4">
    <name type="scientific">Carnegiea gigantea</name>
    <dbReference type="NCBI Taxonomy" id="171969"/>
    <lineage>
        <taxon>Eukaryota</taxon>
        <taxon>Viridiplantae</taxon>
        <taxon>Streptophyta</taxon>
        <taxon>Embryophyta</taxon>
        <taxon>Tracheophyta</taxon>
        <taxon>Spermatophyta</taxon>
        <taxon>Magnoliopsida</taxon>
        <taxon>eudicotyledons</taxon>
        <taxon>Gunneridae</taxon>
        <taxon>Pentapetalae</taxon>
        <taxon>Caryophyllales</taxon>
        <taxon>Cactineae</taxon>
        <taxon>Cactaceae</taxon>
        <taxon>Cactoideae</taxon>
        <taxon>Echinocereeae</taxon>
        <taxon>Carnegiea</taxon>
    </lineage>
</organism>
<evidence type="ECO:0000313" key="3">
    <source>
        <dbReference type="EMBL" id="KAJ8432539.1"/>
    </source>
</evidence>
<dbReference type="PANTHER" id="PTHR37380">
    <property type="entry name" value="CLE FAMILY OSCLE501 PROTEIN"/>
    <property type="match status" value="1"/>
</dbReference>
<feature type="region of interest" description="Disordered" evidence="1">
    <location>
        <begin position="268"/>
        <end position="287"/>
    </location>
</feature>
<feature type="region of interest" description="Disordered" evidence="1">
    <location>
        <begin position="72"/>
        <end position="112"/>
    </location>
</feature>
<gene>
    <name evidence="3" type="ORF">Cgig2_009303</name>
</gene>
<feature type="region of interest" description="Disordered" evidence="1">
    <location>
        <begin position="372"/>
        <end position="411"/>
    </location>
</feature>
<dbReference type="Proteomes" id="UP001153076">
    <property type="component" value="Unassembled WGS sequence"/>
</dbReference>
<evidence type="ECO:0000256" key="1">
    <source>
        <dbReference type="SAM" id="MobiDB-lite"/>
    </source>
</evidence>
<feature type="region of interest" description="Disordered" evidence="1">
    <location>
        <begin position="142"/>
        <end position="262"/>
    </location>
</feature>
<reference evidence="3" key="1">
    <citation type="submission" date="2022-04" db="EMBL/GenBank/DDBJ databases">
        <title>Carnegiea gigantea Genome sequencing and assembly v2.</title>
        <authorList>
            <person name="Copetti D."/>
            <person name="Sanderson M.J."/>
            <person name="Burquez A."/>
            <person name="Wojciechowski M.F."/>
        </authorList>
    </citation>
    <scope>NUCLEOTIDE SEQUENCE</scope>
    <source>
        <strain evidence="3">SGP5-SGP5p</strain>
        <tissue evidence="3">Aerial part</tissue>
    </source>
</reference>
<feature type="chain" id="PRO_5040294158" evidence="2">
    <location>
        <begin position="27"/>
        <end position="536"/>
    </location>
</feature>
<feature type="compositionally biased region" description="Pro residues" evidence="1">
    <location>
        <begin position="220"/>
        <end position="230"/>
    </location>
</feature>
<name>A0A9Q1Q8N5_9CARY</name>
<feature type="signal peptide" evidence="2">
    <location>
        <begin position="1"/>
        <end position="26"/>
    </location>
</feature>
<keyword evidence="2" id="KW-0732">Signal</keyword>
<dbReference type="AlphaFoldDB" id="A0A9Q1Q8N5"/>
<feature type="compositionally biased region" description="Pro residues" evidence="1">
    <location>
        <begin position="175"/>
        <end position="188"/>
    </location>
</feature>
<dbReference type="PANTHER" id="PTHR37380:SF1">
    <property type="entry name" value="CLE FAMILY OSCLE501 PROTEIN"/>
    <property type="match status" value="1"/>
</dbReference>
<dbReference type="OrthoDB" id="1429055at2759"/>
<sequence length="536" mass="59911">MEKSIKHLLGMLFLFLLFSAGESTKGQPVPPSGPSRGHDRPSTPFTPHNIKHHKINDPPYVPFNARASYDIEWDVPTGPNPGGNESPPLAKDTAYETQGRSVPPSGPSRRIPYTPFTPYKIEHHKIDDPLYVPFNARTSYGIERGVPTGPNALHNQTPPPAKDASHETQRRVVPPSGPSTEEPPPTPYYRPHKTDHYYIDPPLSPYSHPSYETNRLVPTGPDPMEPPPTPDSHASYYEVNRRVPRGPDPIESPPTSDSHASYYEVNRRVPRGPDPIESPPTSDSHLSYYEPPSTMEKSIKNLLGMLFLCLLFLAGESTKGQPVPPSGPSRGHDRPSTPFTPHRIKHHKIDDPPYVPFNARASYDIEWDVPTGPNPRGNKIPPPAKDAAYETQGRSVPPSGPSRRIPSTPFTPYKIEHHKIDDLLYVPFNVRTSYEVNRRVPRGPDPIESPPTSDSHASYYEVNRRVPRGPDPIESPPTSDSHASYYEVNRRVPRGPDPIESPPTSDSHASYYEVNRRVPRGPDPIESPPARTKWYK</sequence>
<keyword evidence="4" id="KW-1185">Reference proteome</keyword>
<accession>A0A9Q1Q8N5</accession>
<feature type="region of interest" description="Disordered" evidence="1">
    <location>
        <begin position="319"/>
        <end position="355"/>
    </location>
</feature>
<dbReference type="EMBL" id="JAKOGI010000599">
    <property type="protein sequence ID" value="KAJ8432539.1"/>
    <property type="molecule type" value="Genomic_DNA"/>
</dbReference>
<proteinExistence type="predicted"/>
<evidence type="ECO:0000256" key="2">
    <source>
        <dbReference type="SAM" id="SignalP"/>
    </source>
</evidence>
<comment type="caution">
    <text evidence="3">The sequence shown here is derived from an EMBL/GenBank/DDBJ whole genome shotgun (WGS) entry which is preliminary data.</text>
</comment>
<evidence type="ECO:0000313" key="4">
    <source>
        <dbReference type="Proteomes" id="UP001153076"/>
    </source>
</evidence>
<feature type="region of interest" description="Disordered" evidence="1">
    <location>
        <begin position="23"/>
        <end position="58"/>
    </location>
</feature>
<protein>
    <submittedName>
        <fullName evidence="3">Uncharacterized protein</fullName>
    </submittedName>
</protein>
<feature type="region of interest" description="Disordered" evidence="1">
    <location>
        <begin position="438"/>
        <end position="536"/>
    </location>
</feature>